<organism evidence="8 9">
    <name type="scientific">Buddleja alternifolia</name>
    <dbReference type="NCBI Taxonomy" id="168488"/>
    <lineage>
        <taxon>Eukaryota</taxon>
        <taxon>Viridiplantae</taxon>
        <taxon>Streptophyta</taxon>
        <taxon>Embryophyta</taxon>
        <taxon>Tracheophyta</taxon>
        <taxon>Spermatophyta</taxon>
        <taxon>Magnoliopsida</taxon>
        <taxon>eudicotyledons</taxon>
        <taxon>Gunneridae</taxon>
        <taxon>Pentapetalae</taxon>
        <taxon>asterids</taxon>
        <taxon>lamiids</taxon>
        <taxon>Lamiales</taxon>
        <taxon>Scrophulariaceae</taxon>
        <taxon>Buddlejeae</taxon>
        <taxon>Buddleja</taxon>
    </lineage>
</organism>
<feature type="transmembrane region" description="Helical" evidence="6">
    <location>
        <begin position="21"/>
        <end position="42"/>
    </location>
</feature>
<protein>
    <recommendedName>
        <fullName evidence="6">WAT1-related protein</fullName>
    </recommendedName>
</protein>
<dbReference type="InterPro" id="IPR030184">
    <property type="entry name" value="WAT1-related"/>
</dbReference>
<dbReference type="Pfam" id="PF00892">
    <property type="entry name" value="EamA"/>
    <property type="match status" value="1"/>
</dbReference>
<dbReference type="PANTHER" id="PTHR31218">
    <property type="entry name" value="WAT1-RELATED PROTEIN"/>
    <property type="match status" value="1"/>
</dbReference>
<keyword evidence="5 6" id="KW-0472">Membrane</keyword>
<keyword evidence="3 6" id="KW-0812">Transmembrane</keyword>
<comment type="caution">
    <text evidence="8">The sequence shown here is derived from an EMBL/GenBank/DDBJ whole genome shotgun (WGS) entry which is preliminary data.</text>
</comment>
<feature type="transmembrane region" description="Helical" evidence="6">
    <location>
        <begin position="54"/>
        <end position="72"/>
    </location>
</feature>
<evidence type="ECO:0000259" key="7">
    <source>
        <dbReference type="Pfam" id="PF00892"/>
    </source>
</evidence>
<proteinExistence type="inferred from homology"/>
<keyword evidence="4 6" id="KW-1133">Transmembrane helix</keyword>
<comment type="subcellular location">
    <subcellularLocation>
        <location evidence="1 6">Membrane</location>
        <topology evidence="1 6">Multi-pass membrane protein</topology>
    </subcellularLocation>
</comment>
<evidence type="ECO:0000256" key="4">
    <source>
        <dbReference type="ARBA" id="ARBA00022989"/>
    </source>
</evidence>
<feature type="transmembrane region" description="Helical" evidence="6">
    <location>
        <begin position="84"/>
        <end position="106"/>
    </location>
</feature>
<evidence type="ECO:0000256" key="2">
    <source>
        <dbReference type="ARBA" id="ARBA00007635"/>
    </source>
</evidence>
<gene>
    <name evidence="8" type="ORF">BUALT_Bualt16G0097200</name>
</gene>
<evidence type="ECO:0000256" key="6">
    <source>
        <dbReference type="RuleBase" id="RU363077"/>
    </source>
</evidence>
<dbReference type="Proteomes" id="UP000826271">
    <property type="component" value="Unassembled WGS sequence"/>
</dbReference>
<sequence length="113" mass="12630">MNLHITYCKQVHVTASYPDHLSLTAWACLMAALQSGILTFILEPNTKTWKLTSPLQLFSCLYAGLVSAVTFFGQAWCIARRGPLFSAMFNPLFTVIVTVLGCIFLHEELYVGR</sequence>
<comment type="similarity">
    <text evidence="2 6">Belongs to the drug/metabolite transporter (DMT) superfamily. Plant drug/metabolite exporter (P-DME) (TC 2.A.7.4) family.</text>
</comment>
<dbReference type="AlphaFoldDB" id="A0AAV6WB23"/>
<evidence type="ECO:0000256" key="5">
    <source>
        <dbReference type="ARBA" id="ARBA00023136"/>
    </source>
</evidence>
<evidence type="ECO:0000256" key="3">
    <source>
        <dbReference type="ARBA" id="ARBA00022692"/>
    </source>
</evidence>
<dbReference type="GO" id="GO:0016020">
    <property type="term" value="C:membrane"/>
    <property type="evidence" value="ECO:0007669"/>
    <property type="project" value="UniProtKB-SubCell"/>
</dbReference>
<dbReference type="SUPFAM" id="SSF103481">
    <property type="entry name" value="Multidrug resistance efflux transporter EmrE"/>
    <property type="match status" value="1"/>
</dbReference>
<comment type="caution">
    <text evidence="6">Lacks conserved residue(s) required for the propagation of feature annotation.</text>
</comment>
<name>A0AAV6WB23_9LAMI</name>
<dbReference type="InterPro" id="IPR037185">
    <property type="entry name" value="EmrE-like"/>
</dbReference>
<dbReference type="EMBL" id="WHWC01000016">
    <property type="protein sequence ID" value="KAG8367671.1"/>
    <property type="molecule type" value="Genomic_DNA"/>
</dbReference>
<keyword evidence="9" id="KW-1185">Reference proteome</keyword>
<accession>A0AAV6WB23</accession>
<evidence type="ECO:0000313" key="8">
    <source>
        <dbReference type="EMBL" id="KAG8367671.1"/>
    </source>
</evidence>
<reference evidence="8" key="1">
    <citation type="submission" date="2019-10" db="EMBL/GenBank/DDBJ databases">
        <authorList>
            <person name="Zhang R."/>
            <person name="Pan Y."/>
            <person name="Wang J."/>
            <person name="Ma R."/>
            <person name="Yu S."/>
        </authorList>
    </citation>
    <scope>NUCLEOTIDE SEQUENCE</scope>
    <source>
        <strain evidence="8">LA-IB0</strain>
        <tissue evidence="8">Leaf</tissue>
    </source>
</reference>
<evidence type="ECO:0000313" key="9">
    <source>
        <dbReference type="Proteomes" id="UP000826271"/>
    </source>
</evidence>
<dbReference type="GO" id="GO:0022857">
    <property type="term" value="F:transmembrane transporter activity"/>
    <property type="evidence" value="ECO:0007669"/>
    <property type="project" value="InterPro"/>
</dbReference>
<dbReference type="InterPro" id="IPR000620">
    <property type="entry name" value="EamA_dom"/>
</dbReference>
<evidence type="ECO:0000256" key="1">
    <source>
        <dbReference type="ARBA" id="ARBA00004141"/>
    </source>
</evidence>
<feature type="domain" description="EamA" evidence="7">
    <location>
        <begin position="19"/>
        <end position="110"/>
    </location>
</feature>